<accession>A0A5B7X6Y6</accession>
<name>A0A5B7X6Y6_9FLAO</name>
<proteinExistence type="inferred from homology"/>
<evidence type="ECO:0000313" key="16">
    <source>
        <dbReference type="Proteomes" id="UP000309016"/>
    </source>
</evidence>
<dbReference type="OrthoDB" id="9762903at2"/>
<evidence type="ECO:0000256" key="1">
    <source>
        <dbReference type="ARBA" id="ARBA00004571"/>
    </source>
</evidence>
<dbReference type="InterPro" id="IPR012910">
    <property type="entry name" value="Plug_dom"/>
</dbReference>
<keyword evidence="8 15" id="KW-0675">Receptor</keyword>
<dbReference type="Gene3D" id="2.170.130.10">
    <property type="entry name" value="TonB-dependent receptor, plug domain"/>
    <property type="match status" value="1"/>
</dbReference>
<evidence type="ECO:0000256" key="11">
    <source>
        <dbReference type="RuleBase" id="RU003357"/>
    </source>
</evidence>
<keyword evidence="3 10" id="KW-1134">Transmembrane beta strand</keyword>
<dbReference type="RefSeq" id="WP_139067802.1">
    <property type="nucleotide sequence ID" value="NZ_CP040812.1"/>
</dbReference>
<dbReference type="PANTHER" id="PTHR30069">
    <property type="entry name" value="TONB-DEPENDENT OUTER MEMBRANE RECEPTOR"/>
    <property type="match status" value="1"/>
</dbReference>
<dbReference type="Gene3D" id="2.40.170.20">
    <property type="entry name" value="TonB-dependent receptor, beta-barrel domain"/>
    <property type="match status" value="1"/>
</dbReference>
<evidence type="ECO:0000256" key="8">
    <source>
        <dbReference type="ARBA" id="ARBA00023170"/>
    </source>
</evidence>
<evidence type="ECO:0000259" key="13">
    <source>
        <dbReference type="Pfam" id="PF00593"/>
    </source>
</evidence>
<keyword evidence="2 10" id="KW-0813">Transport</keyword>
<dbReference type="GO" id="GO:0015344">
    <property type="term" value="F:siderophore uptake transmembrane transporter activity"/>
    <property type="evidence" value="ECO:0007669"/>
    <property type="project" value="TreeGrafter"/>
</dbReference>
<feature type="signal peptide" evidence="12">
    <location>
        <begin position="1"/>
        <end position="21"/>
    </location>
</feature>
<dbReference type="GO" id="GO:0044718">
    <property type="term" value="P:siderophore transmembrane transport"/>
    <property type="evidence" value="ECO:0007669"/>
    <property type="project" value="TreeGrafter"/>
</dbReference>
<reference evidence="15 16" key="1">
    <citation type="submission" date="2019-06" db="EMBL/GenBank/DDBJ databases">
        <title>Complete genome sequence of Antarcticibacterium flavum KCTC 52984T from an Antarctic marine sediment.</title>
        <authorList>
            <person name="Lee Y.M."/>
            <person name="Shin S.C."/>
        </authorList>
    </citation>
    <scope>NUCLEOTIDE SEQUENCE [LARGE SCALE GENOMIC DNA]</scope>
    <source>
        <strain evidence="15 16">KCTC 52984</strain>
    </source>
</reference>
<keyword evidence="16" id="KW-1185">Reference proteome</keyword>
<keyword evidence="7 10" id="KW-0472">Membrane</keyword>
<dbReference type="Pfam" id="PF07715">
    <property type="entry name" value="Plug"/>
    <property type="match status" value="1"/>
</dbReference>
<keyword evidence="4 10" id="KW-0812">Transmembrane</keyword>
<dbReference type="InterPro" id="IPR000531">
    <property type="entry name" value="Beta-barrel_TonB"/>
</dbReference>
<sequence>MKNIYSFFLFTILFNVFGTFAQQAPVTRLDEVRLSDSRLYKNSRSQVVTVLKDSVLRENDPLLTNVLKFNSLIFFRENGYGMVSSASFRGTTASQTAVVWNGININSQFTGQTDFNTINTTGYEDVAVRAGGGSVLYGSGAIGGSVHLNNKFRFSKNFSNTFRLDYGSFNTRLIRYSGEASSEKTSVYINAAGTASNNDFPYPVTGSFNENGDFQNMNVSAGIAHWLDENNILKFYSESYTGERGFSGTLTAPSRSKFEDVNHKNLLEWKGFYGDYTSSLKVAYLEENYKYFENRSREDHSFGNAKNYIANYDLSYRITEAISLNGIVDHRHTKGRGSSVGENTRNITAFAFLFNHDLGRFFYELSTRKEITNNYESPILYSLGAGYAVTSYYGINLNLSRNFRIPTYNDLYWSPGGNIDLDPESSYQAELGHTLKFGTFEFGLVGYIMEITNLLRWIPNRSGLWQPVNTGEVRNYGLEARSAYQTTIGNHQFSLNAIYAYTKTEDKALGRELIYVPNHKVTGSLAYTFKDFSFSYQFLHNGSIYTSSDNVYELKGYSLSNAGIAYSPPDWIL</sequence>
<evidence type="ECO:0000313" key="15">
    <source>
        <dbReference type="EMBL" id="QCY71256.1"/>
    </source>
</evidence>
<organism evidence="15 16">
    <name type="scientific">Antarcticibacterium flavum</name>
    <dbReference type="NCBI Taxonomy" id="2058175"/>
    <lineage>
        <taxon>Bacteria</taxon>
        <taxon>Pseudomonadati</taxon>
        <taxon>Bacteroidota</taxon>
        <taxon>Flavobacteriia</taxon>
        <taxon>Flavobacteriales</taxon>
        <taxon>Flavobacteriaceae</taxon>
        <taxon>Antarcticibacterium</taxon>
    </lineage>
</organism>
<comment type="subcellular location">
    <subcellularLocation>
        <location evidence="1 10">Cell outer membrane</location>
        <topology evidence="1 10">Multi-pass membrane protein</topology>
    </subcellularLocation>
</comment>
<feature type="domain" description="TonB-dependent receptor-like beta-barrel" evidence="13">
    <location>
        <begin position="164"/>
        <end position="568"/>
    </location>
</feature>
<evidence type="ECO:0000256" key="12">
    <source>
        <dbReference type="SAM" id="SignalP"/>
    </source>
</evidence>
<evidence type="ECO:0000256" key="4">
    <source>
        <dbReference type="ARBA" id="ARBA00022692"/>
    </source>
</evidence>
<dbReference type="AlphaFoldDB" id="A0A5B7X6Y6"/>
<dbReference type="SUPFAM" id="SSF56935">
    <property type="entry name" value="Porins"/>
    <property type="match status" value="1"/>
</dbReference>
<dbReference type="GO" id="GO:0009279">
    <property type="term" value="C:cell outer membrane"/>
    <property type="evidence" value="ECO:0007669"/>
    <property type="project" value="UniProtKB-SubCell"/>
</dbReference>
<evidence type="ECO:0000256" key="10">
    <source>
        <dbReference type="PROSITE-ProRule" id="PRU01360"/>
    </source>
</evidence>
<dbReference type="PANTHER" id="PTHR30069:SF29">
    <property type="entry name" value="HEMOGLOBIN AND HEMOGLOBIN-HAPTOGLOBIN-BINDING PROTEIN 1-RELATED"/>
    <property type="match status" value="1"/>
</dbReference>
<evidence type="ECO:0000256" key="9">
    <source>
        <dbReference type="ARBA" id="ARBA00023237"/>
    </source>
</evidence>
<evidence type="ECO:0000256" key="5">
    <source>
        <dbReference type="ARBA" id="ARBA00022729"/>
    </source>
</evidence>
<dbReference type="Proteomes" id="UP000309016">
    <property type="component" value="Chromosome"/>
</dbReference>
<feature type="domain" description="TonB-dependent receptor plug" evidence="14">
    <location>
        <begin position="46"/>
        <end position="144"/>
    </location>
</feature>
<evidence type="ECO:0000256" key="6">
    <source>
        <dbReference type="ARBA" id="ARBA00023077"/>
    </source>
</evidence>
<keyword evidence="9 10" id="KW-0998">Cell outer membrane</keyword>
<evidence type="ECO:0000256" key="3">
    <source>
        <dbReference type="ARBA" id="ARBA00022452"/>
    </source>
</evidence>
<evidence type="ECO:0000256" key="2">
    <source>
        <dbReference type="ARBA" id="ARBA00022448"/>
    </source>
</evidence>
<dbReference type="InterPro" id="IPR039426">
    <property type="entry name" value="TonB-dep_rcpt-like"/>
</dbReference>
<protein>
    <submittedName>
        <fullName evidence="15">TonB-dependent receptor</fullName>
    </submittedName>
</protein>
<dbReference type="EMBL" id="CP040812">
    <property type="protein sequence ID" value="QCY71256.1"/>
    <property type="molecule type" value="Genomic_DNA"/>
</dbReference>
<keyword evidence="5 12" id="KW-0732">Signal</keyword>
<feature type="chain" id="PRO_5022666281" evidence="12">
    <location>
        <begin position="22"/>
        <end position="573"/>
    </location>
</feature>
<dbReference type="InterPro" id="IPR037066">
    <property type="entry name" value="Plug_dom_sf"/>
</dbReference>
<dbReference type="KEGG" id="afla:FHG64_18690"/>
<dbReference type="Pfam" id="PF00593">
    <property type="entry name" value="TonB_dep_Rec_b-barrel"/>
    <property type="match status" value="1"/>
</dbReference>
<comment type="similarity">
    <text evidence="10 11">Belongs to the TonB-dependent receptor family.</text>
</comment>
<keyword evidence="6 11" id="KW-0798">TonB box</keyword>
<dbReference type="PROSITE" id="PS52016">
    <property type="entry name" value="TONB_DEPENDENT_REC_3"/>
    <property type="match status" value="1"/>
</dbReference>
<evidence type="ECO:0000259" key="14">
    <source>
        <dbReference type="Pfam" id="PF07715"/>
    </source>
</evidence>
<gene>
    <name evidence="15" type="ORF">FHG64_18690</name>
</gene>
<dbReference type="InterPro" id="IPR036942">
    <property type="entry name" value="Beta-barrel_TonB_sf"/>
</dbReference>
<evidence type="ECO:0000256" key="7">
    <source>
        <dbReference type="ARBA" id="ARBA00023136"/>
    </source>
</evidence>